<comment type="caution">
    <text evidence="1">The sequence shown here is derived from an EMBL/GenBank/DDBJ whole genome shotgun (WGS) entry which is preliminary data.</text>
</comment>
<dbReference type="InterPro" id="IPR041078">
    <property type="entry name" value="Plavaka"/>
</dbReference>
<name>A0AAD4DQ42_9AGAM</name>
<feature type="non-terminal residue" evidence="1">
    <location>
        <position position="109"/>
    </location>
</feature>
<evidence type="ECO:0000313" key="2">
    <source>
        <dbReference type="Proteomes" id="UP001195769"/>
    </source>
</evidence>
<keyword evidence="2" id="KW-1185">Reference proteome</keyword>
<organism evidence="1 2">
    <name type="scientific">Suillus fuscotomentosus</name>
    <dbReference type="NCBI Taxonomy" id="1912939"/>
    <lineage>
        <taxon>Eukaryota</taxon>
        <taxon>Fungi</taxon>
        <taxon>Dikarya</taxon>
        <taxon>Basidiomycota</taxon>
        <taxon>Agaricomycotina</taxon>
        <taxon>Agaricomycetes</taxon>
        <taxon>Agaricomycetidae</taxon>
        <taxon>Boletales</taxon>
        <taxon>Suillineae</taxon>
        <taxon>Suillaceae</taxon>
        <taxon>Suillus</taxon>
    </lineage>
</organism>
<dbReference type="Proteomes" id="UP001195769">
    <property type="component" value="Unassembled WGS sequence"/>
</dbReference>
<protein>
    <submittedName>
        <fullName evidence="1">Uncharacterized protein</fullName>
    </submittedName>
</protein>
<dbReference type="EMBL" id="JABBWK010000169">
    <property type="protein sequence ID" value="KAG1888986.1"/>
    <property type="molecule type" value="Genomic_DNA"/>
</dbReference>
<evidence type="ECO:0000313" key="1">
    <source>
        <dbReference type="EMBL" id="KAG1888986.1"/>
    </source>
</evidence>
<sequence>WKYQTVLTEFPTTKTLCVFYRDAIECLQSLLSHPLLVNSFDFIPWKVYESAERAVRIYYGFMTGDRAWELQEHLTDGATLLGIVLSSDKTKVSNLSGNRYAHPLLISYN</sequence>
<dbReference type="AlphaFoldDB" id="A0AAD4DQ42"/>
<gene>
    <name evidence="1" type="ORF">F5891DRAFT_965807</name>
</gene>
<accession>A0AAD4DQ42</accession>
<dbReference type="Pfam" id="PF18759">
    <property type="entry name" value="Plavaka"/>
    <property type="match status" value="1"/>
</dbReference>
<proteinExistence type="predicted"/>
<dbReference type="GeneID" id="64670491"/>
<dbReference type="RefSeq" id="XP_041217305.1">
    <property type="nucleotide sequence ID" value="XM_041376193.1"/>
</dbReference>
<reference evidence="1" key="1">
    <citation type="journal article" date="2020" name="New Phytol.">
        <title>Comparative genomics reveals dynamic genome evolution in host specialist ectomycorrhizal fungi.</title>
        <authorList>
            <person name="Lofgren L.A."/>
            <person name="Nguyen N.H."/>
            <person name="Vilgalys R."/>
            <person name="Ruytinx J."/>
            <person name="Liao H.L."/>
            <person name="Branco S."/>
            <person name="Kuo A."/>
            <person name="LaButti K."/>
            <person name="Lipzen A."/>
            <person name="Andreopoulos W."/>
            <person name="Pangilinan J."/>
            <person name="Riley R."/>
            <person name="Hundley H."/>
            <person name="Na H."/>
            <person name="Barry K."/>
            <person name="Grigoriev I.V."/>
            <person name="Stajich J.E."/>
            <person name="Kennedy P.G."/>
        </authorList>
    </citation>
    <scope>NUCLEOTIDE SEQUENCE</scope>
    <source>
        <strain evidence="1">FC203</strain>
    </source>
</reference>